<feature type="compositionally biased region" description="Polar residues" evidence="1">
    <location>
        <begin position="1"/>
        <end position="12"/>
    </location>
</feature>
<dbReference type="EMBL" id="JAPZBO010000002">
    <property type="protein sequence ID" value="KAJ5324471.1"/>
    <property type="molecule type" value="Genomic_DNA"/>
</dbReference>
<feature type="region of interest" description="Disordered" evidence="1">
    <location>
        <begin position="1"/>
        <end position="104"/>
    </location>
</feature>
<reference evidence="3" key="2">
    <citation type="journal article" date="2023" name="IMA Fungus">
        <title>Comparative genomic study of the Penicillium genus elucidates a diverse pangenome and 15 lateral gene transfer events.</title>
        <authorList>
            <person name="Petersen C."/>
            <person name="Sorensen T."/>
            <person name="Nielsen M.R."/>
            <person name="Sondergaard T.E."/>
            <person name="Sorensen J.L."/>
            <person name="Fitzpatrick D.A."/>
            <person name="Frisvad J.C."/>
            <person name="Nielsen K.L."/>
        </authorList>
    </citation>
    <scope>NUCLEOTIDE SEQUENCE</scope>
    <source>
        <strain evidence="3">IBT 21472</strain>
    </source>
</reference>
<dbReference type="CDD" id="cd12193">
    <property type="entry name" value="bZIP_GCN4"/>
    <property type="match status" value="1"/>
</dbReference>
<dbReference type="SUPFAM" id="SSF57959">
    <property type="entry name" value="Leucine zipper domain"/>
    <property type="match status" value="1"/>
</dbReference>
<name>A0A9W9Q8Y9_9EURO</name>
<reference evidence="3" key="1">
    <citation type="submission" date="2022-12" db="EMBL/GenBank/DDBJ databases">
        <authorList>
            <person name="Petersen C."/>
        </authorList>
    </citation>
    <scope>NUCLEOTIDE SEQUENCE</scope>
    <source>
        <strain evidence="3">IBT 21472</strain>
    </source>
</reference>
<feature type="compositionally biased region" description="Low complexity" evidence="1">
    <location>
        <begin position="55"/>
        <end position="71"/>
    </location>
</feature>
<feature type="region of interest" description="Disordered" evidence="1">
    <location>
        <begin position="128"/>
        <end position="174"/>
    </location>
</feature>
<proteinExistence type="predicted"/>
<dbReference type="InterPro" id="IPR004827">
    <property type="entry name" value="bZIP"/>
</dbReference>
<organism evidence="3 4">
    <name type="scientific">Penicillium atrosanguineum</name>
    <dbReference type="NCBI Taxonomy" id="1132637"/>
    <lineage>
        <taxon>Eukaryota</taxon>
        <taxon>Fungi</taxon>
        <taxon>Dikarya</taxon>
        <taxon>Ascomycota</taxon>
        <taxon>Pezizomycotina</taxon>
        <taxon>Eurotiomycetes</taxon>
        <taxon>Eurotiomycetidae</taxon>
        <taxon>Eurotiales</taxon>
        <taxon>Aspergillaceae</taxon>
        <taxon>Penicillium</taxon>
    </lineage>
</organism>
<evidence type="ECO:0000313" key="4">
    <source>
        <dbReference type="Proteomes" id="UP001147746"/>
    </source>
</evidence>
<evidence type="ECO:0000259" key="2">
    <source>
        <dbReference type="PROSITE" id="PS00036"/>
    </source>
</evidence>
<dbReference type="Proteomes" id="UP001147746">
    <property type="component" value="Unassembled WGS sequence"/>
</dbReference>
<comment type="caution">
    <text evidence="3">The sequence shown here is derived from an EMBL/GenBank/DDBJ whole genome shotgun (WGS) entry which is preliminary data.</text>
</comment>
<feature type="compositionally biased region" description="Polar residues" evidence="1">
    <location>
        <begin position="356"/>
        <end position="369"/>
    </location>
</feature>
<accession>A0A9W9Q8Y9</accession>
<feature type="compositionally biased region" description="Low complexity" evidence="1">
    <location>
        <begin position="15"/>
        <end position="39"/>
    </location>
</feature>
<dbReference type="GO" id="GO:0003700">
    <property type="term" value="F:DNA-binding transcription factor activity"/>
    <property type="evidence" value="ECO:0007669"/>
    <property type="project" value="InterPro"/>
</dbReference>
<feature type="region of interest" description="Disordered" evidence="1">
    <location>
        <begin position="381"/>
        <end position="413"/>
    </location>
</feature>
<dbReference type="InterPro" id="IPR046347">
    <property type="entry name" value="bZIP_sf"/>
</dbReference>
<dbReference type="PROSITE" id="PS00036">
    <property type="entry name" value="BZIP_BASIC"/>
    <property type="match status" value="1"/>
</dbReference>
<feature type="region of interest" description="Disordered" evidence="1">
    <location>
        <begin position="353"/>
        <end position="372"/>
    </location>
</feature>
<protein>
    <recommendedName>
        <fullName evidence="2">BZIP domain-containing protein</fullName>
    </recommendedName>
</protein>
<feature type="domain" description="BZIP" evidence="2">
    <location>
        <begin position="391"/>
        <end position="405"/>
    </location>
</feature>
<keyword evidence="4" id="KW-1185">Reference proteome</keyword>
<sequence>MGQSQSSFQEPLNFSIASRSSSSTPNTSTTIDFTSFTTDYSQQSWLPTPPPTQPLASSLNNSNNNNNNSALEDFVLYPAPVSRPQPRPRDLRAPAPSSTALKPSALQPFLAQNNPRRHSFSLQLHRHLQQQLPGSPVPDPRVTKLPRSPSHWSHSSHHAPHNRFSTPPSYTDKQKQRYLAYRRNMSTPNFQGKYLVLSVSSAASVAHTASSENDYDLFGLPSAGFHSGMASPLDLAQLPLDHEAQGAFSPAVPSGTVSPKDLMFETSVPPSSAFTDLSTPPFDSPGTFSQNASPLFTDVDVTSEWPSLFNDGSTLNTFDAEFGFSTVSEAKEPRFQKPALPISPAPKRVVAKASPVSATGSTKHSTVSGISRARKELSPVDFDTSDPLAAKRARNTEAARKSRARKMQRQAAADTQINDLMEQLAAKDQLIEKLKAQLKAQQTYQ</sequence>
<dbReference type="Gene3D" id="3.30.160.60">
    <property type="entry name" value="Classic Zinc Finger"/>
    <property type="match status" value="1"/>
</dbReference>
<evidence type="ECO:0000256" key="1">
    <source>
        <dbReference type="SAM" id="MobiDB-lite"/>
    </source>
</evidence>
<evidence type="ECO:0000313" key="3">
    <source>
        <dbReference type="EMBL" id="KAJ5324471.1"/>
    </source>
</evidence>
<gene>
    <name evidence="3" type="ORF">N7476_003071</name>
</gene>
<dbReference type="AlphaFoldDB" id="A0A9W9Q8Y9"/>